<evidence type="ECO:0008006" key="4">
    <source>
        <dbReference type="Google" id="ProtNLM"/>
    </source>
</evidence>
<evidence type="ECO:0000313" key="3">
    <source>
        <dbReference type="Proteomes" id="UP000230233"/>
    </source>
</evidence>
<proteinExistence type="predicted"/>
<keyword evidence="1" id="KW-0175">Coiled coil</keyword>
<protein>
    <recommendedName>
        <fullName evidence="4">Tudor-knot domain-containing protein</fullName>
    </recommendedName>
</protein>
<dbReference type="AlphaFoldDB" id="A0A2G5SE82"/>
<sequence>MSNPLFITNEIFVCLYEKEGSKFPHSAKIMAIKEIGGTQYYMIHYRGRKTTTDIRIPAGKENGRMFKGMLKEYGEKFHVEISSDAWEAEKKCKRKAMDDLERTLEKKEKVVEQNTYVFQCLFKINFSFILRFIVMFLSY</sequence>
<accession>A0A2G5SE82</accession>
<reference evidence="3" key="1">
    <citation type="submission" date="2017-10" db="EMBL/GenBank/DDBJ databases">
        <title>Rapid genome shrinkage in a self-fertile nematode reveals novel sperm competition proteins.</title>
        <authorList>
            <person name="Yin D."/>
            <person name="Schwarz E.M."/>
            <person name="Thomas C.G."/>
            <person name="Felde R.L."/>
            <person name="Korf I.F."/>
            <person name="Cutter A.D."/>
            <person name="Schartner C.M."/>
            <person name="Ralston E.J."/>
            <person name="Meyer B.J."/>
            <person name="Haag E.S."/>
        </authorList>
    </citation>
    <scope>NUCLEOTIDE SEQUENCE [LARGE SCALE GENOMIC DNA]</scope>
    <source>
        <strain evidence="3">JU1422</strain>
    </source>
</reference>
<keyword evidence="3" id="KW-1185">Reference proteome</keyword>
<evidence type="ECO:0000256" key="1">
    <source>
        <dbReference type="SAM" id="Coils"/>
    </source>
</evidence>
<dbReference type="EMBL" id="PDUG01000014">
    <property type="protein sequence ID" value="PIC13242.1"/>
    <property type="molecule type" value="Genomic_DNA"/>
</dbReference>
<comment type="caution">
    <text evidence="2">The sequence shown here is derived from an EMBL/GenBank/DDBJ whole genome shotgun (WGS) entry which is preliminary data.</text>
</comment>
<dbReference type="STRING" id="1611254.A0A2G5SE82"/>
<dbReference type="Proteomes" id="UP000230233">
    <property type="component" value="Unassembled WGS sequence"/>
</dbReference>
<evidence type="ECO:0000313" key="2">
    <source>
        <dbReference type="EMBL" id="PIC13242.1"/>
    </source>
</evidence>
<gene>
    <name evidence="2" type="ORF">B9Z55_027886</name>
</gene>
<organism evidence="2 3">
    <name type="scientific">Caenorhabditis nigoni</name>
    <dbReference type="NCBI Taxonomy" id="1611254"/>
    <lineage>
        <taxon>Eukaryota</taxon>
        <taxon>Metazoa</taxon>
        <taxon>Ecdysozoa</taxon>
        <taxon>Nematoda</taxon>
        <taxon>Chromadorea</taxon>
        <taxon>Rhabditida</taxon>
        <taxon>Rhabditina</taxon>
        <taxon>Rhabditomorpha</taxon>
        <taxon>Rhabditoidea</taxon>
        <taxon>Rhabditidae</taxon>
        <taxon>Peloderinae</taxon>
        <taxon>Caenorhabditis</taxon>
    </lineage>
</organism>
<dbReference type="InterPro" id="IPR016197">
    <property type="entry name" value="Chromo-like_dom_sf"/>
</dbReference>
<name>A0A2G5SE82_9PELO</name>
<dbReference type="SUPFAM" id="SSF54160">
    <property type="entry name" value="Chromo domain-like"/>
    <property type="match status" value="1"/>
</dbReference>
<feature type="coiled-coil region" evidence="1">
    <location>
        <begin position="83"/>
        <end position="113"/>
    </location>
</feature>